<dbReference type="EC" id="3.4.21.89" evidence="12"/>
<evidence type="ECO:0000256" key="6">
    <source>
        <dbReference type="ARBA" id="ARBA00022670"/>
    </source>
</evidence>
<feature type="transmembrane region" description="Helical" evidence="12">
    <location>
        <begin position="6"/>
        <end position="27"/>
    </location>
</feature>
<dbReference type="InterPro" id="IPR019533">
    <property type="entry name" value="Peptidase_S26"/>
</dbReference>
<name>A0AAX3W529_MAMLE</name>
<evidence type="ECO:0000256" key="7">
    <source>
        <dbReference type="ARBA" id="ARBA00022692"/>
    </source>
</evidence>
<dbReference type="InterPro" id="IPR036286">
    <property type="entry name" value="LexA/Signal_pep-like_sf"/>
</dbReference>
<dbReference type="InterPro" id="IPR019756">
    <property type="entry name" value="Pept_S26A_signal_pept_1_Ser-AS"/>
</dbReference>
<dbReference type="Pfam" id="PF10502">
    <property type="entry name" value="Peptidase_S26"/>
    <property type="match status" value="1"/>
</dbReference>
<evidence type="ECO:0000313" key="15">
    <source>
        <dbReference type="EMBL" id="WHI60401.1"/>
    </source>
</evidence>
<comment type="function">
    <text evidence="2">Essential for cell viability.</text>
</comment>
<dbReference type="CDD" id="cd06530">
    <property type="entry name" value="S26_SPase_I"/>
    <property type="match status" value="1"/>
</dbReference>
<comment type="similarity">
    <text evidence="4 13">Belongs to the peptidase S26 family.</text>
</comment>
<accession>A0AAX3W529</accession>
<dbReference type="GO" id="GO:0005886">
    <property type="term" value="C:plasma membrane"/>
    <property type="evidence" value="ECO:0007669"/>
    <property type="project" value="UniProtKB-SubCell"/>
</dbReference>
<keyword evidence="10 12" id="KW-0472">Membrane</keyword>
<keyword evidence="5" id="KW-1003">Cell membrane</keyword>
<dbReference type="NCBIfam" id="TIGR02227">
    <property type="entry name" value="sigpep_I_bact"/>
    <property type="match status" value="1"/>
</dbReference>
<dbReference type="GO" id="GO:0006465">
    <property type="term" value="P:signal peptide processing"/>
    <property type="evidence" value="ECO:0007669"/>
    <property type="project" value="InterPro"/>
</dbReference>
<evidence type="ECO:0000256" key="10">
    <source>
        <dbReference type="ARBA" id="ARBA00023136"/>
    </source>
</evidence>
<dbReference type="InterPro" id="IPR019758">
    <property type="entry name" value="Pept_S26A_signal_pept_1_CS"/>
</dbReference>
<dbReference type="PANTHER" id="PTHR43390:SF1">
    <property type="entry name" value="CHLOROPLAST PROCESSING PEPTIDASE"/>
    <property type="match status" value="1"/>
</dbReference>
<dbReference type="InterPro" id="IPR000223">
    <property type="entry name" value="Pept_S26A_signal_pept_1"/>
</dbReference>
<dbReference type="GO" id="GO:0009003">
    <property type="term" value="F:signal peptidase activity"/>
    <property type="evidence" value="ECO:0007669"/>
    <property type="project" value="UniProtKB-EC"/>
</dbReference>
<keyword evidence="9 12" id="KW-1133">Transmembrane helix</keyword>
<evidence type="ECO:0000259" key="14">
    <source>
        <dbReference type="Pfam" id="PF10502"/>
    </source>
</evidence>
<evidence type="ECO:0000256" key="12">
    <source>
        <dbReference type="RuleBase" id="RU003993"/>
    </source>
</evidence>
<dbReference type="Gene3D" id="2.10.109.10">
    <property type="entry name" value="Umud Fragment, subunit A"/>
    <property type="match status" value="1"/>
</dbReference>
<sequence length="195" mass="22395">MAKNILEWFFSIVIAIVAAWLITSFVFSRYEVHGESMYPTFKDGDNLIVSKISKPLETIDRGDVIVLHSNEKRDYIKRLIGVPGDTIQYKRDQLYINGEKVSEPYLEFNKEHKVANQLTEDFNVSDTKYSEGKKEIPKGKYLVLGDNRLNSNDSRGKLGLISDNQIVGKAKIRVLPTDNMQYDFYSDSFDNVNQN</sequence>
<evidence type="ECO:0000256" key="11">
    <source>
        <dbReference type="PIRSR" id="PIRSR600223-1"/>
    </source>
</evidence>
<dbReference type="FunFam" id="2.10.109.10:FF:000008">
    <property type="entry name" value="Signal peptidase I"/>
    <property type="match status" value="1"/>
</dbReference>
<dbReference type="AlphaFoldDB" id="A0AAX3W529"/>
<gene>
    <name evidence="15" type="primary">lepB</name>
    <name evidence="15" type="ORF">PYH69_01885</name>
</gene>
<keyword evidence="6 12" id="KW-0645">Protease</keyword>
<proteinExistence type="inferred from homology"/>
<evidence type="ECO:0000313" key="16">
    <source>
        <dbReference type="Proteomes" id="UP001223261"/>
    </source>
</evidence>
<dbReference type="PRINTS" id="PR00727">
    <property type="entry name" value="LEADERPTASE"/>
</dbReference>
<dbReference type="GO" id="GO:0004252">
    <property type="term" value="F:serine-type endopeptidase activity"/>
    <property type="evidence" value="ECO:0007669"/>
    <property type="project" value="InterPro"/>
</dbReference>
<evidence type="ECO:0000256" key="9">
    <source>
        <dbReference type="ARBA" id="ARBA00022989"/>
    </source>
</evidence>
<dbReference type="Proteomes" id="UP001223261">
    <property type="component" value="Chromosome"/>
</dbReference>
<feature type="active site" evidence="11">
    <location>
        <position position="77"/>
    </location>
</feature>
<feature type="active site" evidence="11">
    <location>
        <position position="36"/>
    </location>
</feature>
<dbReference type="PROSITE" id="PS00760">
    <property type="entry name" value="SPASE_I_2"/>
    <property type="match status" value="1"/>
</dbReference>
<comment type="subcellular location">
    <subcellularLocation>
        <location evidence="3">Cell membrane</location>
        <topology evidence="3">Single-pass type II membrane protein</topology>
    </subcellularLocation>
    <subcellularLocation>
        <location evidence="13">Membrane</location>
        <topology evidence="13">Single-pass type II membrane protein</topology>
    </subcellularLocation>
</comment>
<comment type="catalytic activity">
    <reaction evidence="1 12">
        <text>Cleavage of hydrophobic, N-terminal signal or leader sequences from secreted and periplasmic proteins.</text>
        <dbReference type="EC" id="3.4.21.89"/>
    </reaction>
</comment>
<dbReference type="SUPFAM" id="SSF51306">
    <property type="entry name" value="LexA/Signal peptidase"/>
    <property type="match status" value="1"/>
</dbReference>
<dbReference type="InterPro" id="IPR019757">
    <property type="entry name" value="Pept_S26A_signal_pept_1_Lys-AS"/>
</dbReference>
<dbReference type="RefSeq" id="WP_282862534.1">
    <property type="nucleotide sequence ID" value="NZ_CP118848.1"/>
</dbReference>
<evidence type="ECO:0000256" key="1">
    <source>
        <dbReference type="ARBA" id="ARBA00000677"/>
    </source>
</evidence>
<dbReference type="PROSITE" id="PS00501">
    <property type="entry name" value="SPASE_I_1"/>
    <property type="match status" value="1"/>
</dbReference>
<evidence type="ECO:0000256" key="8">
    <source>
        <dbReference type="ARBA" id="ARBA00022801"/>
    </source>
</evidence>
<evidence type="ECO:0000256" key="13">
    <source>
        <dbReference type="RuleBase" id="RU362042"/>
    </source>
</evidence>
<keyword evidence="8 12" id="KW-0378">Hydrolase</keyword>
<dbReference type="EMBL" id="CP118848">
    <property type="protein sequence ID" value="WHI60401.1"/>
    <property type="molecule type" value="Genomic_DNA"/>
</dbReference>
<evidence type="ECO:0000256" key="5">
    <source>
        <dbReference type="ARBA" id="ARBA00022475"/>
    </source>
</evidence>
<evidence type="ECO:0000256" key="3">
    <source>
        <dbReference type="ARBA" id="ARBA00004401"/>
    </source>
</evidence>
<organism evidence="15 16">
    <name type="scientific">Mammaliicoccus lentus</name>
    <name type="common">Staphylococcus lentus</name>
    <dbReference type="NCBI Taxonomy" id="42858"/>
    <lineage>
        <taxon>Bacteria</taxon>
        <taxon>Bacillati</taxon>
        <taxon>Bacillota</taxon>
        <taxon>Bacilli</taxon>
        <taxon>Bacillales</taxon>
        <taxon>Staphylococcaceae</taxon>
        <taxon>Mammaliicoccus</taxon>
    </lineage>
</organism>
<dbReference type="PROSITE" id="PS00761">
    <property type="entry name" value="SPASE_I_3"/>
    <property type="match status" value="1"/>
</dbReference>
<feature type="domain" description="Peptidase S26" evidence="14">
    <location>
        <begin position="6"/>
        <end position="174"/>
    </location>
</feature>
<evidence type="ECO:0000256" key="4">
    <source>
        <dbReference type="ARBA" id="ARBA00009370"/>
    </source>
</evidence>
<dbReference type="PANTHER" id="PTHR43390">
    <property type="entry name" value="SIGNAL PEPTIDASE I"/>
    <property type="match status" value="1"/>
</dbReference>
<protein>
    <recommendedName>
        <fullName evidence="12">Signal peptidase I</fullName>
        <ecNumber evidence="12">3.4.21.89</ecNumber>
    </recommendedName>
</protein>
<evidence type="ECO:0000256" key="2">
    <source>
        <dbReference type="ARBA" id="ARBA00002312"/>
    </source>
</evidence>
<reference evidence="15" key="1">
    <citation type="journal article" date="2023" name="Antibiotics">
        <title>Prevalence and Molecular Characterization of Methicillin-Resistant Staphylococci (MRS) and Mammaliicocci (MRM) in Dromedary Camels from Algeria: First Detection of SCCmec-mecC Hybrid in Methicillin-Resistant Mammaliicoccus lentus.</title>
        <authorList>
            <person name="Belhout C."/>
            <person name="Boyen F."/>
            <person name="Vereecke N."/>
            <person name="Theuns S."/>
            <person name="Taibi N."/>
            <person name="Stegger M."/>
            <person name="de la Fe-Rodriguez P.Y."/>
            <person name="Bouayad L."/>
            <person name="Elgroud R."/>
            <person name="Butaye P."/>
        </authorList>
    </citation>
    <scope>NUCLEOTIDE SEQUENCE</scope>
    <source>
        <strain evidence="15">7048</strain>
    </source>
</reference>
<keyword evidence="7 12" id="KW-0812">Transmembrane</keyword>